<dbReference type="SUPFAM" id="SSF82153">
    <property type="entry name" value="FAS1 domain"/>
    <property type="match status" value="1"/>
</dbReference>
<sequence length="865" mass="90305">MKQSLLFSLCIVLLLSVAAASTAVLIGEGPVKLSPDEYVNITPVNSTEAYEVPQATVLGALDAASILGAFEYEVTADLPPEEGNLSITSIAGVENEVRNETPYAWTFWVNDEEATTGPAVTNVTDGDNVTYSYGPPGHSVENASYTLNVYVSVPGAEVNVTPTPTPTPTAEANVTITSPEEGANITAGNVTVSVNVTNFTLVEPTGQANAPGEGHLHYYLDAVVPTNASAPAIPETGGYVVSTNTSHTWENVTPGAHNLSVQLVNNDHTPIIPLAADMVNVTVSGVTPTPTPTVNVTPTPTVNVTPTPTVNVTPTPTVNVTPTPTVPAPAVNVTDEIIAGLSEEENLTTFVDAVNRSTVFQTLDANRTYIICAPTNEAFAGLGNETLSMILNDTALLDSILGYHIIESDYTLEELVMMCQNATNGQIALPTVEGPDVNVSLTEGGQVVINNAVVVTQIQITNNIIVYVIDGVLIPPGGPVPTPTPTPTPTVTVTPTPTVTVTPTPTVNVTPTPTVNVTPTSTPTPTAEANVTITSPEEGANITTGNVTVSVNVTNFTLIEPTGQANAPGEGHLHYYLDAVVPTNASAPAIPETGGYVVSTNTSHTWENVTPGAHNLSVQLVNNDHTPIIPLAADMVNVTVSGVTPTPTPTETVTPTPTVTVTPTPTVTVTPTPTVTVTPTPTVTVTPAPTPPAAGMDLQLYDGWNFVSIPRPLSEGNNTAIAVFGDVDTGGRPIYTYAPATGFEPVGANTTLEVLDGYWVYSNGTATVRLTFSTDPVTAPASKTLSPGWNAIGYSDLTPSTANETLTSVEDSWVYVVGYDAQNQNYRPALINDQMGARGENQRLFPTEGYWLFMREDGTLAAISA</sequence>
<accession>I7LLT1</accession>
<keyword evidence="4" id="KW-1185">Reference proteome</keyword>
<organism evidence="3 4">
    <name type="scientific">Methanoculleus bourgensis (strain ATCC 43281 / DSM 3045 / OCM 15 / MS2)</name>
    <name type="common">Methanogenium bourgense</name>
    <dbReference type="NCBI Taxonomy" id="1201294"/>
    <lineage>
        <taxon>Archaea</taxon>
        <taxon>Methanobacteriati</taxon>
        <taxon>Methanobacteriota</taxon>
        <taxon>Stenosarchaea group</taxon>
        <taxon>Methanomicrobia</taxon>
        <taxon>Methanomicrobiales</taxon>
        <taxon>Methanomicrobiaceae</taxon>
        <taxon>Methanoculleus</taxon>
    </lineage>
</organism>
<dbReference type="Gene3D" id="2.30.180.10">
    <property type="entry name" value="FAS1 domain"/>
    <property type="match status" value="1"/>
</dbReference>
<evidence type="ECO:0000313" key="4">
    <source>
        <dbReference type="Proteomes" id="UP000009007"/>
    </source>
</evidence>
<feature type="region of interest" description="Disordered" evidence="1">
    <location>
        <begin position="486"/>
        <end position="528"/>
    </location>
</feature>
<dbReference type="Gene3D" id="2.170.130.30">
    <property type="match status" value="1"/>
</dbReference>
<name>I7LLT1_METBM</name>
<dbReference type="InterPro" id="IPR036378">
    <property type="entry name" value="FAS1_dom_sf"/>
</dbReference>
<dbReference type="GeneID" id="55564128"/>
<dbReference type="STRING" id="1201294.BN140_0701"/>
<feature type="domain" description="FAS1" evidence="2">
    <location>
        <begin position="334"/>
        <end position="473"/>
    </location>
</feature>
<dbReference type="HOGENOM" id="CLU_359696_0_0_2"/>
<protein>
    <submittedName>
        <fullName evidence="3">Beta-Ig-H3/fasciclin</fullName>
    </submittedName>
</protein>
<dbReference type="PANTHER" id="PTHR48148">
    <property type="entry name" value="KERATINOCYTE PROLINE-RICH PROTEIN"/>
    <property type="match status" value="1"/>
</dbReference>
<dbReference type="Pfam" id="PF02469">
    <property type="entry name" value="Fasciclin"/>
    <property type="match status" value="1"/>
</dbReference>
<dbReference type="PATRIC" id="fig|1201294.9.peg.769"/>
<reference evidence="4" key="1">
    <citation type="journal article" date="2012" name="J. Bacteriol.">
        <title>Complete genome sequence of the hydrogenotrophic, methanogenic archaeon Methanoculleus bourgensis strain MS2T, isolated from a sewage sludge digester.</title>
        <authorList>
            <person name="Maus I."/>
            <person name="Wibberg D."/>
            <person name="Stantscheff R."/>
            <person name="Eikmeyer F.G."/>
            <person name="Seffner A."/>
            <person name="Boelter J."/>
            <person name="Szczepanowski R."/>
            <person name="Blom J."/>
            <person name="Jaenicke S."/>
            <person name="Konig H."/>
            <person name="Puhler A."/>
            <person name="Schluter A."/>
        </authorList>
    </citation>
    <scope>NUCLEOTIDE SEQUENCE [LARGE SCALE GENOMIC DNA]</scope>
    <source>
        <strain evidence="4">ATCC 43281 / DSM 3045 / OCM 15 / MS2</strain>
    </source>
</reference>
<proteinExistence type="predicted"/>
<dbReference type="EMBL" id="HE964772">
    <property type="protein sequence ID" value="CCJ35624.1"/>
    <property type="molecule type" value="Genomic_DNA"/>
</dbReference>
<feature type="compositionally biased region" description="Low complexity" evidence="1">
    <location>
        <begin position="489"/>
        <end position="526"/>
    </location>
</feature>
<dbReference type="Proteomes" id="UP000009007">
    <property type="component" value="Chromosome I"/>
</dbReference>
<evidence type="ECO:0000256" key="1">
    <source>
        <dbReference type="SAM" id="MobiDB-lite"/>
    </source>
</evidence>
<dbReference type="AlphaFoldDB" id="I7LLT1"/>
<dbReference type="InterPro" id="IPR000782">
    <property type="entry name" value="FAS1_domain"/>
</dbReference>
<dbReference type="PANTHER" id="PTHR48148:SF2">
    <property type="entry name" value="PA14 DOMAIN-CONTAINING PROTEIN"/>
    <property type="match status" value="1"/>
</dbReference>
<dbReference type="RefSeq" id="WP_014866601.1">
    <property type="nucleotide sequence ID" value="NC_018227.2"/>
</dbReference>
<dbReference type="SMART" id="SM00554">
    <property type="entry name" value="FAS1"/>
    <property type="match status" value="1"/>
</dbReference>
<dbReference type="KEGG" id="mbg:BN140_0701"/>
<evidence type="ECO:0000313" key="3">
    <source>
        <dbReference type="EMBL" id="CCJ35624.1"/>
    </source>
</evidence>
<feature type="region of interest" description="Disordered" evidence="1">
    <location>
        <begin position="292"/>
        <end position="323"/>
    </location>
</feature>
<dbReference type="PROSITE" id="PS50213">
    <property type="entry name" value="FAS1"/>
    <property type="match status" value="1"/>
</dbReference>
<gene>
    <name evidence="3" type="ordered locus">BN140_0701</name>
</gene>
<evidence type="ECO:0000259" key="2">
    <source>
        <dbReference type="PROSITE" id="PS50213"/>
    </source>
</evidence>